<dbReference type="EMBL" id="MN740593">
    <property type="protein sequence ID" value="QHS77744.1"/>
    <property type="molecule type" value="Genomic_DNA"/>
</dbReference>
<dbReference type="AlphaFoldDB" id="A0A6C0ADE2"/>
<reference evidence="1" key="1">
    <citation type="journal article" date="2020" name="Nature">
        <title>Giant virus diversity and host interactions through global metagenomics.</title>
        <authorList>
            <person name="Schulz F."/>
            <person name="Roux S."/>
            <person name="Paez-Espino D."/>
            <person name="Jungbluth S."/>
            <person name="Walsh D.A."/>
            <person name="Denef V.J."/>
            <person name="McMahon K.D."/>
            <person name="Konstantinidis K.T."/>
            <person name="Eloe-Fadrosh E.A."/>
            <person name="Kyrpides N.C."/>
            <person name="Woyke T."/>
        </authorList>
    </citation>
    <scope>NUCLEOTIDE SEQUENCE</scope>
    <source>
        <strain evidence="1">GVMAG-S-1021933-23</strain>
    </source>
</reference>
<protein>
    <submittedName>
        <fullName evidence="1">Uncharacterized protein</fullName>
    </submittedName>
</protein>
<accession>A0A6C0ADE2</accession>
<name>A0A6C0ADE2_9ZZZZ</name>
<sequence length="251" mass="30546">MMFDFYKKMGNNLFKNTEKKIINLDDIHNIETLKILTNDENRKKLHKQMILEKKGLKIFICRRFCEFDEIDEELKEQYEFDFILSQYKYQYYVAELIFTNTLELPPMTDIIWNDSLEWDIIGKLIVSLFWTDYTSVMSYSFNLYTLHRKYNFFKQISVLKYYIPERNLRINHISDDLIHIKNYLEKLTCLEIEEKIMDELKNNTERYEYLNKSQKGTSPSQIKISNFFQNHLKINITFSNWINLSGTEKYI</sequence>
<proteinExistence type="predicted"/>
<organism evidence="1">
    <name type="scientific">viral metagenome</name>
    <dbReference type="NCBI Taxonomy" id="1070528"/>
    <lineage>
        <taxon>unclassified sequences</taxon>
        <taxon>metagenomes</taxon>
        <taxon>organismal metagenomes</taxon>
    </lineage>
</organism>
<evidence type="ECO:0000313" key="1">
    <source>
        <dbReference type="EMBL" id="QHS77744.1"/>
    </source>
</evidence>